<dbReference type="GeneID" id="89968874"/>
<dbReference type="Gene3D" id="4.10.240.10">
    <property type="entry name" value="Zn(2)-C6 fungal-type DNA-binding domain"/>
    <property type="match status" value="1"/>
</dbReference>
<evidence type="ECO:0000256" key="4">
    <source>
        <dbReference type="ARBA" id="ARBA00023163"/>
    </source>
</evidence>
<evidence type="ECO:0000256" key="3">
    <source>
        <dbReference type="ARBA" id="ARBA00023125"/>
    </source>
</evidence>
<feature type="region of interest" description="Disordered" evidence="6">
    <location>
        <begin position="85"/>
        <end position="148"/>
    </location>
</feature>
<sequence length="707" mass="79085">MESANGGGNLKRGDRACKPCKTLKVRCRPDPEGSDICRKCQRSGARCIFEQARPRKQRKVASDNATQAVAALETRITDLTSQLELEQHRRSHDHEKHSDKDVIAVNNPVKSQKVSSSADKQSISQHAPATSSCEPPRPSKSGPSHQDEHPIVRLLGEGRLSDNDATLFLSKYRQMCDYSPFVLIPKDATIKSMAHHQPFLLHAVLAISTQENRDLQKTFESSFRESLLRAVTIEGEKSIDLLQAFVVYLSWYHFFYIPMKQQFNQLLQIAISMCIDMGLDHPPSEAAARKIGLQLDHHYTLGGAQCDRFFSKAAIRAYLGCHYLSATSSWIWRKPNNLHCTEYLLECAESLAKDPEYATDPLILPLIQSQTLGDEYHEAFLSSNFNYSGTSCSARIKAKLDVFRSTIDEILLTTSASDRITLILATQFAISHAHEMDHLNPCLSNKHFVPGDIKDWASNTSSQHEVLMVCLQAATVFIETFLSLPLTEYPKLSVLQWWGLICNTAFLYRLSLGTPKLQQWNVSTARDAARLDLYLDLLCYRMQCITGSTSEIATGKDLFSLMCPIFSNVKNTYERLKKLPQSSSAIDEQPVHAKAFTAEFVAPGSNGPAFNIASTSALHTEVVNLHPHDLTSNPAILIKPSSCPAFRYWSQAPDLPENDQNDSTETGVEDMTAPAPIDINMFLDVTSGNDDAPWSFHDNVNWEFEQI</sequence>
<dbReference type="EMBL" id="JAVRRD010000001">
    <property type="protein sequence ID" value="KAK5064818.1"/>
    <property type="molecule type" value="Genomic_DNA"/>
</dbReference>
<feature type="compositionally biased region" description="Basic and acidic residues" evidence="6">
    <location>
        <begin position="85"/>
        <end position="102"/>
    </location>
</feature>
<dbReference type="InterPro" id="IPR051089">
    <property type="entry name" value="prtT"/>
</dbReference>
<dbReference type="SUPFAM" id="SSF57701">
    <property type="entry name" value="Zn2/Cys6 DNA-binding domain"/>
    <property type="match status" value="1"/>
</dbReference>
<dbReference type="PANTHER" id="PTHR31845:SF10">
    <property type="entry name" value="ZN(II)2CYS6 TRANSCRIPTION FACTOR (EUROFUNG)"/>
    <property type="match status" value="1"/>
</dbReference>
<keyword evidence="5" id="KW-0539">Nucleus</keyword>
<comment type="caution">
    <text evidence="8">The sequence shown here is derived from an EMBL/GenBank/DDBJ whole genome shotgun (WGS) entry which is preliminary data.</text>
</comment>
<organism evidence="8 9">
    <name type="scientific">Exophiala bonariae</name>
    <dbReference type="NCBI Taxonomy" id="1690606"/>
    <lineage>
        <taxon>Eukaryota</taxon>
        <taxon>Fungi</taxon>
        <taxon>Dikarya</taxon>
        <taxon>Ascomycota</taxon>
        <taxon>Pezizomycotina</taxon>
        <taxon>Eurotiomycetes</taxon>
        <taxon>Chaetothyriomycetidae</taxon>
        <taxon>Chaetothyriales</taxon>
        <taxon>Herpotrichiellaceae</taxon>
        <taxon>Exophiala</taxon>
    </lineage>
</organism>
<evidence type="ECO:0000313" key="8">
    <source>
        <dbReference type="EMBL" id="KAK5064818.1"/>
    </source>
</evidence>
<keyword evidence="4" id="KW-0804">Transcription</keyword>
<reference evidence="8 9" key="1">
    <citation type="submission" date="2023-08" db="EMBL/GenBank/DDBJ databases">
        <title>Black Yeasts Isolated from many extreme environments.</title>
        <authorList>
            <person name="Coleine C."/>
            <person name="Stajich J.E."/>
            <person name="Selbmann L."/>
        </authorList>
    </citation>
    <scope>NUCLEOTIDE SEQUENCE [LARGE SCALE GENOMIC DNA]</scope>
    <source>
        <strain evidence="8 9">CCFEE 5792</strain>
    </source>
</reference>
<dbReference type="GO" id="GO:0008270">
    <property type="term" value="F:zinc ion binding"/>
    <property type="evidence" value="ECO:0007669"/>
    <property type="project" value="InterPro"/>
</dbReference>
<dbReference type="Proteomes" id="UP001358417">
    <property type="component" value="Unassembled WGS sequence"/>
</dbReference>
<keyword evidence="3" id="KW-0238">DNA-binding</keyword>
<evidence type="ECO:0000256" key="5">
    <source>
        <dbReference type="ARBA" id="ARBA00023242"/>
    </source>
</evidence>
<evidence type="ECO:0000256" key="2">
    <source>
        <dbReference type="ARBA" id="ARBA00023015"/>
    </source>
</evidence>
<accession>A0AAV9NV76</accession>
<evidence type="ECO:0000313" key="9">
    <source>
        <dbReference type="Proteomes" id="UP001358417"/>
    </source>
</evidence>
<dbReference type="PANTHER" id="PTHR31845">
    <property type="entry name" value="FINGER DOMAIN PROTEIN, PUTATIVE-RELATED"/>
    <property type="match status" value="1"/>
</dbReference>
<evidence type="ECO:0000256" key="1">
    <source>
        <dbReference type="ARBA" id="ARBA00004123"/>
    </source>
</evidence>
<keyword evidence="2" id="KW-0805">Transcription regulation</keyword>
<feature type="domain" description="Zn(2)-C6 fungal-type" evidence="7">
    <location>
        <begin position="16"/>
        <end position="47"/>
    </location>
</feature>
<dbReference type="GO" id="GO:0000976">
    <property type="term" value="F:transcription cis-regulatory region binding"/>
    <property type="evidence" value="ECO:0007669"/>
    <property type="project" value="TreeGrafter"/>
</dbReference>
<dbReference type="PROSITE" id="PS00463">
    <property type="entry name" value="ZN2_CY6_FUNGAL_1"/>
    <property type="match status" value="1"/>
</dbReference>
<name>A0AAV9NV76_9EURO</name>
<dbReference type="CDD" id="cd12148">
    <property type="entry name" value="fungal_TF_MHR"/>
    <property type="match status" value="1"/>
</dbReference>
<dbReference type="CDD" id="cd00067">
    <property type="entry name" value="GAL4"/>
    <property type="match status" value="1"/>
</dbReference>
<dbReference type="RefSeq" id="XP_064712142.1">
    <property type="nucleotide sequence ID" value="XM_064844282.1"/>
</dbReference>
<dbReference type="GO" id="GO:0000981">
    <property type="term" value="F:DNA-binding transcription factor activity, RNA polymerase II-specific"/>
    <property type="evidence" value="ECO:0007669"/>
    <property type="project" value="InterPro"/>
</dbReference>
<evidence type="ECO:0000259" key="7">
    <source>
        <dbReference type="PROSITE" id="PS00463"/>
    </source>
</evidence>
<evidence type="ECO:0000256" key="6">
    <source>
        <dbReference type="SAM" id="MobiDB-lite"/>
    </source>
</evidence>
<protein>
    <recommendedName>
        <fullName evidence="7">Zn(2)-C6 fungal-type domain-containing protein</fullName>
    </recommendedName>
</protein>
<dbReference type="InterPro" id="IPR001138">
    <property type="entry name" value="Zn2Cys6_DnaBD"/>
</dbReference>
<gene>
    <name evidence="8" type="ORF">LTR84_000652</name>
</gene>
<proteinExistence type="predicted"/>
<feature type="compositionally biased region" description="Polar residues" evidence="6">
    <location>
        <begin position="108"/>
        <end position="133"/>
    </location>
</feature>
<comment type="subcellular location">
    <subcellularLocation>
        <location evidence="1">Nucleus</location>
    </subcellularLocation>
</comment>
<dbReference type="GO" id="GO:0005634">
    <property type="term" value="C:nucleus"/>
    <property type="evidence" value="ECO:0007669"/>
    <property type="project" value="UniProtKB-SubCell"/>
</dbReference>
<keyword evidence="9" id="KW-1185">Reference proteome</keyword>
<dbReference type="InterPro" id="IPR036864">
    <property type="entry name" value="Zn2-C6_fun-type_DNA-bd_sf"/>
</dbReference>
<dbReference type="AlphaFoldDB" id="A0AAV9NV76"/>